<keyword evidence="6 7" id="KW-0949">S-adenosyl-L-methionine</keyword>
<evidence type="ECO:0000313" key="9">
    <source>
        <dbReference type="Proteomes" id="UP000217199"/>
    </source>
</evidence>
<dbReference type="GO" id="GO:0005737">
    <property type="term" value="C:cytoplasm"/>
    <property type="evidence" value="ECO:0007669"/>
    <property type="project" value="UniProtKB-SubCell"/>
</dbReference>
<dbReference type="Pfam" id="PF01135">
    <property type="entry name" value="PCMT"/>
    <property type="match status" value="1"/>
</dbReference>
<accession>A0A286UTU1</accession>
<sequence>MAYRCSGLTNDELVENMAANDLIQDTRVVEALKKVDRRNYVLNQRDAYVDSPQSILGNATISAPHMHATAAQYLSPYLKPGSKVLDVGSGSGYLCAVFYHLISSNSSINISGVEDKGIVVGVDHIPELVGWSKSNLQKDGLSDALDGNEKARSASIQILTADGRLGWPPSSPYDAIHVGAAAVSEDDGNGGPHSPQALVKQLKAPGRMFVPVEGRSGDQKIYVVDKDENGIVSEKAVLNVMYVPLTDKEKQIKLYVNDHIDVRSLFDAQDGVFVMACDNTRNLGLVDRMACPQTKHAYP</sequence>
<dbReference type="NCBIfam" id="TIGR00080">
    <property type="entry name" value="pimt"/>
    <property type="match status" value="1"/>
</dbReference>
<evidence type="ECO:0000256" key="5">
    <source>
        <dbReference type="ARBA" id="ARBA00022679"/>
    </source>
</evidence>
<dbReference type="STRING" id="2282107.A0A286UTU1"/>
<dbReference type="PANTHER" id="PTHR11579:SF0">
    <property type="entry name" value="PROTEIN-L-ISOASPARTATE(D-ASPARTATE) O-METHYLTRANSFERASE"/>
    <property type="match status" value="1"/>
</dbReference>
<evidence type="ECO:0000256" key="1">
    <source>
        <dbReference type="ARBA" id="ARBA00004496"/>
    </source>
</evidence>
<evidence type="ECO:0000256" key="6">
    <source>
        <dbReference type="ARBA" id="ARBA00022691"/>
    </source>
</evidence>
<dbReference type="InterPro" id="IPR029063">
    <property type="entry name" value="SAM-dependent_MTases_sf"/>
</dbReference>
<evidence type="ECO:0000256" key="7">
    <source>
        <dbReference type="RuleBase" id="RU003802"/>
    </source>
</evidence>
<dbReference type="Proteomes" id="UP000217199">
    <property type="component" value="Unassembled WGS sequence"/>
</dbReference>
<name>A0A286UTU1_9AGAM</name>
<comment type="similarity">
    <text evidence="2 7">Belongs to the methyltransferase superfamily. L-isoaspartyl/D-aspartyl protein methyltransferase family.</text>
</comment>
<keyword evidence="4 7" id="KW-0489">Methyltransferase</keyword>
<dbReference type="AlphaFoldDB" id="A0A286UTU1"/>
<reference evidence="8 9" key="1">
    <citation type="journal article" date="2017" name="Mol. Ecol.">
        <title>Comparative and population genomic landscape of Phellinus noxius: A hypervariable fungus causing root rot in trees.</title>
        <authorList>
            <person name="Chung C.L."/>
            <person name="Lee T.J."/>
            <person name="Akiba M."/>
            <person name="Lee H.H."/>
            <person name="Kuo T.H."/>
            <person name="Liu D."/>
            <person name="Ke H.M."/>
            <person name="Yokoi T."/>
            <person name="Roa M.B."/>
            <person name="Lu M.J."/>
            <person name="Chang Y.Y."/>
            <person name="Ann P.J."/>
            <person name="Tsai J.N."/>
            <person name="Chen C.Y."/>
            <person name="Tzean S.S."/>
            <person name="Ota Y."/>
            <person name="Hattori T."/>
            <person name="Sahashi N."/>
            <person name="Liou R.F."/>
            <person name="Kikuchi T."/>
            <person name="Tsai I.J."/>
        </authorList>
    </citation>
    <scope>NUCLEOTIDE SEQUENCE [LARGE SCALE GENOMIC DNA]</scope>
    <source>
        <strain evidence="8 9">FFPRI411160</strain>
    </source>
</reference>
<keyword evidence="5 7" id="KW-0808">Transferase</keyword>
<evidence type="ECO:0000313" key="8">
    <source>
        <dbReference type="EMBL" id="PAV22964.1"/>
    </source>
</evidence>
<dbReference type="Gene3D" id="3.40.50.150">
    <property type="entry name" value="Vaccinia Virus protein VP39"/>
    <property type="match status" value="1"/>
</dbReference>
<evidence type="ECO:0000256" key="4">
    <source>
        <dbReference type="ARBA" id="ARBA00022603"/>
    </source>
</evidence>
<dbReference type="EMBL" id="NBII01000001">
    <property type="protein sequence ID" value="PAV22964.1"/>
    <property type="molecule type" value="Genomic_DNA"/>
</dbReference>
<dbReference type="OrthoDB" id="73890at2759"/>
<organism evidence="8 9">
    <name type="scientific">Pyrrhoderma noxium</name>
    <dbReference type="NCBI Taxonomy" id="2282107"/>
    <lineage>
        <taxon>Eukaryota</taxon>
        <taxon>Fungi</taxon>
        <taxon>Dikarya</taxon>
        <taxon>Basidiomycota</taxon>
        <taxon>Agaricomycotina</taxon>
        <taxon>Agaricomycetes</taxon>
        <taxon>Hymenochaetales</taxon>
        <taxon>Hymenochaetaceae</taxon>
        <taxon>Pyrrhoderma</taxon>
    </lineage>
</organism>
<dbReference type="GO" id="GO:0004719">
    <property type="term" value="F:protein-L-isoaspartate (D-aspartate) O-methyltransferase activity"/>
    <property type="evidence" value="ECO:0007669"/>
    <property type="project" value="UniProtKB-UniRule"/>
</dbReference>
<comment type="subcellular location">
    <subcellularLocation>
        <location evidence="1">Cytoplasm</location>
    </subcellularLocation>
</comment>
<dbReference type="InParanoid" id="A0A286UTU1"/>
<gene>
    <name evidence="8" type="ORF">PNOK_0003100</name>
</gene>
<dbReference type="PROSITE" id="PS01279">
    <property type="entry name" value="PCMT"/>
    <property type="match status" value="1"/>
</dbReference>
<dbReference type="EC" id="2.1.1.77" evidence="7"/>
<dbReference type="InterPro" id="IPR000682">
    <property type="entry name" value="PCMT"/>
</dbReference>
<keyword evidence="3" id="KW-0963">Cytoplasm</keyword>
<protein>
    <recommendedName>
        <fullName evidence="7">Protein-L-isoaspartate O-methyltransferase</fullName>
        <ecNumber evidence="7">2.1.1.77</ecNumber>
    </recommendedName>
</protein>
<evidence type="ECO:0000256" key="2">
    <source>
        <dbReference type="ARBA" id="ARBA00005369"/>
    </source>
</evidence>
<comment type="catalytic activity">
    <reaction evidence="7">
        <text>[protein]-L-isoaspartate + S-adenosyl-L-methionine = [protein]-L-isoaspartate alpha-methyl ester + S-adenosyl-L-homocysteine</text>
        <dbReference type="Rhea" id="RHEA:12705"/>
        <dbReference type="Rhea" id="RHEA-COMP:12143"/>
        <dbReference type="Rhea" id="RHEA-COMP:12144"/>
        <dbReference type="ChEBI" id="CHEBI:57856"/>
        <dbReference type="ChEBI" id="CHEBI:59789"/>
        <dbReference type="ChEBI" id="CHEBI:90596"/>
        <dbReference type="ChEBI" id="CHEBI:90598"/>
        <dbReference type="EC" id="2.1.1.77"/>
    </reaction>
</comment>
<dbReference type="GO" id="GO:0032259">
    <property type="term" value="P:methylation"/>
    <property type="evidence" value="ECO:0007669"/>
    <property type="project" value="UniProtKB-KW"/>
</dbReference>
<keyword evidence="9" id="KW-1185">Reference proteome</keyword>
<dbReference type="FunCoup" id="A0A286UTU1">
    <property type="interactions" value="332"/>
</dbReference>
<comment type="caution">
    <text evidence="8">The sequence shown here is derived from an EMBL/GenBank/DDBJ whole genome shotgun (WGS) entry which is preliminary data.</text>
</comment>
<proteinExistence type="inferred from homology"/>
<evidence type="ECO:0000256" key="3">
    <source>
        <dbReference type="ARBA" id="ARBA00022490"/>
    </source>
</evidence>
<dbReference type="SUPFAM" id="SSF53335">
    <property type="entry name" value="S-adenosyl-L-methionine-dependent methyltransferases"/>
    <property type="match status" value="1"/>
</dbReference>
<dbReference type="PANTHER" id="PTHR11579">
    <property type="entry name" value="PROTEIN-L-ISOASPARTATE O-METHYLTRANSFERASE"/>
    <property type="match status" value="1"/>
</dbReference>